<evidence type="ECO:0000256" key="7">
    <source>
        <dbReference type="ARBA" id="ARBA00022741"/>
    </source>
</evidence>
<comment type="caution">
    <text evidence="18">The sequence shown here is derived from an EMBL/GenBank/DDBJ whole genome shotgun (WGS) entry which is preliminary data.</text>
</comment>
<dbReference type="Proteomes" id="UP000095042">
    <property type="component" value="Unassembled WGS sequence"/>
</dbReference>
<dbReference type="Pfam" id="PF08471">
    <property type="entry name" value="Ribonuc_red_2_N"/>
    <property type="match status" value="1"/>
</dbReference>
<dbReference type="Gene3D" id="3.20.70.20">
    <property type="match status" value="3"/>
</dbReference>
<evidence type="ECO:0000256" key="14">
    <source>
        <dbReference type="SAM" id="MobiDB-lite"/>
    </source>
</evidence>
<proteinExistence type="inferred from homology"/>
<dbReference type="EMBL" id="LPWD01000134">
    <property type="protein sequence ID" value="ODS03265.1"/>
    <property type="molecule type" value="Genomic_DNA"/>
</dbReference>
<keyword evidence="9" id="KW-1015">Disulfide bond</keyword>
<keyword evidence="7 13" id="KW-0547">Nucleotide-binding</keyword>
<evidence type="ECO:0000313" key="18">
    <source>
        <dbReference type="EMBL" id="ODS03265.1"/>
    </source>
</evidence>
<evidence type="ECO:0000256" key="13">
    <source>
        <dbReference type="RuleBase" id="RU364064"/>
    </source>
</evidence>
<dbReference type="InterPro" id="IPR029072">
    <property type="entry name" value="YebC-like"/>
</dbReference>
<keyword evidence="19" id="KW-1185">Reference proteome</keyword>
<dbReference type="GO" id="GO:0000166">
    <property type="term" value="F:nucleotide binding"/>
    <property type="evidence" value="ECO:0007669"/>
    <property type="project" value="UniProtKB-KW"/>
</dbReference>
<evidence type="ECO:0000256" key="6">
    <source>
        <dbReference type="ARBA" id="ARBA00022634"/>
    </source>
</evidence>
<dbReference type="GO" id="GO:0004748">
    <property type="term" value="F:ribonucleoside-diphosphate reductase activity, thioredoxin disulfide as acceptor"/>
    <property type="evidence" value="ECO:0007669"/>
    <property type="project" value="UniProtKB-EC"/>
</dbReference>
<gene>
    <name evidence="18" type="ORF">AUC71_10585</name>
</gene>
<evidence type="ECO:0000259" key="15">
    <source>
        <dbReference type="Pfam" id="PF02867"/>
    </source>
</evidence>
<comment type="function">
    <text evidence="11 13">Catalyzes the reduction of ribonucleotides to deoxyribonucleotides. May function to provide a pool of deoxyribonucleotide precursors for DNA repair during oxygen limitation and/or for immediate growth after restoration of oxygen.</text>
</comment>
<evidence type="ECO:0000259" key="17">
    <source>
        <dbReference type="Pfam" id="PF12637"/>
    </source>
</evidence>
<keyword evidence="10 13" id="KW-0170">Cobalt</keyword>
<dbReference type="FunFam" id="3.20.70.20:FF:000016">
    <property type="entry name" value="Vitamin B12-dependent ribonucleotide reductase"/>
    <property type="match status" value="1"/>
</dbReference>
<comment type="similarity">
    <text evidence="2 13">Belongs to the ribonucleoside diphosphate reductase class-2 family.</text>
</comment>
<accession>A0A1E3WBT9</accession>
<evidence type="ECO:0000256" key="10">
    <source>
        <dbReference type="ARBA" id="ARBA00023285"/>
    </source>
</evidence>
<keyword evidence="5 13" id="KW-0846">Cobalamin</keyword>
<dbReference type="InterPro" id="IPR013344">
    <property type="entry name" value="RNR_NrdJ/NrdZ"/>
</dbReference>
<dbReference type="Pfam" id="PF02867">
    <property type="entry name" value="Ribonuc_red_lgC"/>
    <property type="match status" value="2"/>
</dbReference>
<comment type="cofactor">
    <cofactor evidence="1 13">
        <name>adenosylcob(III)alamin</name>
        <dbReference type="ChEBI" id="CHEBI:18408"/>
    </cofactor>
</comment>
<dbReference type="PRINTS" id="PR01183">
    <property type="entry name" value="RIBORDTASEM1"/>
</dbReference>
<feature type="domain" description="Ribonucleotide reductase large subunit C-terminal" evidence="15">
    <location>
        <begin position="198"/>
        <end position="752"/>
    </location>
</feature>
<dbReference type="SUPFAM" id="SSF75625">
    <property type="entry name" value="YebC-like"/>
    <property type="match status" value="1"/>
</dbReference>
<dbReference type="SUPFAM" id="SSF51998">
    <property type="entry name" value="PFL-like glycyl radical enzymes"/>
    <property type="match status" value="1"/>
</dbReference>
<protein>
    <recommendedName>
        <fullName evidence="4 13">Vitamin B12-dependent ribonucleotide reductase</fullName>
        <ecNumber evidence="3 13">1.17.4.1</ecNumber>
    </recommendedName>
</protein>
<evidence type="ECO:0000256" key="5">
    <source>
        <dbReference type="ARBA" id="ARBA00022628"/>
    </source>
</evidence>
<dbReference type="RefSeq" id="WP_069623537.1">
    <property type="nucleotide sequence ID" value="NZ_LPWD01000134.1"/>
</dbReference>
<feature type="region of interest" description="Disordered" evidence="14">
    <location>
        <begin position="1095"/>
        <end position="1147"/>
    </location>
</feature>
<dbReference type="CDD" id="cd02888">
    <property type="entry name" value="RNR_II_dimer"/>
    <property type="match status" value="1"/>
</dbReference>
<feature type="domain" description="Ribonucleotide reductase class II vitamin B12-dependent N-terminal" evidence="16">
    <location>
        <begin position="24"/>
        <end position="147"/>
    </location>
</feature>
<evidence type="ECO:0000256" key="4">
    <source>
        <dbReference type="ARBA" id="ARBA00014409"/>
    </source>
</evidence>
<keyword evidence="6 13" id="KW-0237">DNA synthesis</keyword>
<evidence type="ECO:0000256" key="12">
    <source>
        <dbReference type="ARBA" id="ARBA00047754"/>
    </source>
</evidence>
<reference evidence="18 19" key="1">
    <citation type="journal article" date="2016" name="Environ. Microbiol.">
        <title>New Methyloceanibacter diversity from North Sea sediments includes methanotroph containing solely the soluble methane monooxygenase.</title>
        <authorList>
            <person name="Vekeman B."/>
            <person name="Kerckhof F.M."/>
            <person name="Cremers G."/>
            <person name="de Vos P."/>
            <person name="Vandamme P."/>
            <person name="Boon N."/>
            <person name="Op den Camp H.J."/>
            <person name="Heylen K."/>
        </authorList>
    </citation>
    <scope>NUCLEOTIDE SEQUENCE [LARGE SCALE GENOMIC DNA]</scope>
    <source>
        <strain evidence="18 19">R-67177</strain>
    </source>
</reference>
<dbReference type="NCBIfam" id="NF005736">
    <property type="entry name" value="PRK07562.1"/>
    <property type="match status" value="1"/>
</dbReference>
<dbReference type="Pfam" id="PF12637">
    <property type="entry name" value="TSCPD"/>
    <property type="match status" value="1"/>
</dbReference>
<evidence type="ECO:0000313" key="19">
    <source>
        <dbReference type="Proteomes" id="UP000095042"/>
    </source>
</evidence>
<dbReference type="InterPro" id="IPR050862">
    <property type="entry name" value="RdRp_reductase_class-2"/>
</dbReference>
<dbReference type="PANTHER" id="PTHR43371:SF1">
    <property type="entry name" value="RIBONUCLEOSIDE-DIPHOSPHATE REDUCTASE"/>
    <property type="match status" value="1"/>
</dbReference>
<evidence type="ECO:0000256" key="1">
    <source>
        <dbReference type="ARBA" id="ARBA00001922"/>
    </source>
</evidence>
<sequence length="1232" mass="134587">MRIQRRFTEPGQSPYAGIAFRESGSEIKNPDGSVVFALERFSVPDHWSQVAADILAQKYFRKAGVPAKLKRVEENSVPSWLWRSVPDTDALEALPEAERFGSEVDARQVFDRLAGTWTYWGWKGGYFSTEEDASAFYDEMRHMLAKQMGAPNSPQWFNTGLHWAYGIDGPSQGHYYVDFRTGELKASESAYEHPQPHACFIQSIEDDLVNENGIMDLWVREARLFKYGSGTGTNFSRLRGEKEPLSGGGKSSGLMSFLRIGDRAAGAIKSGGTTRRAAKMVVVDIDHPDIESYINWKVVEEQKVAALVTGSKILSERLNAVLRACVNCEGDGDDCFDPKRNPALKREVKNARKAKVPDNMVRRMIQFARQGYTSIDFPTYDTDWDSEAYRTVSGQNSNNSVRVTDEFLQAVEADGDWDLILRKNGGVAQTLKARDLWEQIATAAWACADPGIQFHTTINDWHTCPAAGDIRASNPCSEYMFLDDTACNLASLNLMAFRAADGSFDIEGYEHAVRLWTIVLEIAVTMAQFPSRQIAQLSYEYRTLGLGYANIGGLLMASGIPYDSDEGRALGGALTAIMTGVAYATSAEMARELGAFPGYEANREAMLKVIRNHARAARGEADGYEELATPPVPLDHAACPDPRLLAHAMRAWDQALELGRDFGYRNAQATVIAPTGTIGLVMDCDTTGIEPDFALVKFKKLAGGGYFKIINRMVPQALEGLGYGADEIKRIIDYAVGRGTLRDAPGVNHETLAAKGFTPEKIEAVEKTMLAAFDIKFVFNKWTLGEAFCTETLGLAAARLDQPDFDLLAEIGFSKADIEAANEYACGAMTLEGAPGLDPAHLPVFDCASPCGRKGKRSLSVETTSGWPRRSFISGAISKTINMPNDAGVEDCKEAYLLSWRLALKANALYRDGSKLSQPLNAQLLAEEEEEQDDVLAAIASDQPSVQRATVIAERVVERIVERVRARAERLRLPDRRKGYTQKAVVGGHKVYLRTGEYDDGRLGEIFIDMHKEGAAFRSLMNNFAIAVSVGLQYGVPLEEFVDAFTFTRFEPAGPVRGNEVIKNATSILDYLFRELAVSYLGRYELAHVDPSEIGSTTLGSGDVSEGDRLPEALVSPGFTRGRLGERPFFGPSKAQGRSAPARALQAEADDDALQDATGLAAASPQSPQSDTVEHVALAVEALAERGASVLVAEARVKGYEGEACGECGNFTLVRNGTCLKCDTCGSTSGCS</sequence>
<dbReference type="AlphaFoldDB" id="A0A1E3WBT9"/>
<name>A0A1E3WBT9_9HYPH</name>
<keyword evidence="8 13" id="KW-0560">Oxidoreductase</keyword>
<comment type="catalytic activity">
    <reaction evidence="12 13">
        <text>a 2'-deoxyribonucleoside 5'-diphosphate + [thioredoxin]-disulfide + H2O = a ribonucleoside 5'-diphosphate + [thioredoxin]-dithiol</text>
        <dbReference type="Rhea" id="RHEA:23252"/>
        <dbReference type="Rhea" id="RHEA-COMP:10698"/>
        <dbReference type="Rhea" id="RHEA-COMP:10700"/>
        <dbReference type="ChEBI" id="CHEBI:15377"/>
        <dbReference type="ChEBI" id="CHEBI:29950"/>
        <dbReference type="ChEBI" id="CHEBI:50058"/>
        <dbReference type="ChEBI" id="CHEBI:57930"/>
        <dbReference type="ChEBI" id="CHEBI:73316"/>
        <dbReference type="EC" id="1.17.4.1"/>
    </reaction>
</comment>
<dbReference type="PANTHER" id="PTHR43371">
    <property type="entry name" value="VITAMIN B12-DEPENDENT RIBONUCLEOTIDE REDUCTASE"/>
    <property type="match status" value="1"/>
</dbReference>
<dbReference type="InterPro" id="IPR013678">
    <property type="entry name" value="RNR_2_N"/>
</dbReference>
<dbReference type="GO" id="GO:0050897">
    <property type="term" value="F:cobalt ion binding"/>
    <property type="evidence" value="ECO:0007669"/>
    <property type="project" value="InterPro"/>
</dbReference>
<evidence type="ECO:0000256" key="11">
    <source>
        <dbReference type="ARBA" id="ARBA00025437"/>
    </source>
</evidence>
<feature type="domain" description="TSCPD" evidence="17">
    <location>
        <begin position="973"/>
        <end position="1077"/>
    </location>
</feature>
<dbReference type="OrthoDB" id="9762933at2"/>
<dbReference type="InterPro" id="IPR000788">
    <property type="entry name" value="RNR_lg_C"/>
</dbReference>
<evidence type="ECO:0000256" key="2">
    <source>
        <dbReference type="ARBA" id="ARBA00007405"/>
    </source>
</evidence>
<evidence type="ECO:0000256" key="8">
    <source>
        <dbReference type="ARBA" id="ARBA00023002"/>
    </source>
</evidence>
<evidence type="ECO:0000256" key="9">
    <source>
        <dbReference type="ARBA" id="ARBA00023157"/>
    </source>
</evidence>
<dbReference type="EC" id="1.17.4.1" evidence="3 13"/>
<dbReference type="GO" id="GO:0031419">
    <property type="term" value="F:cobalamin binding"/>
    <property type="evidence" value="ECO:0007669"/>
    <property type="project" value="UniProtKB-KW"/>
</dbReference>
<dbReference type="NCBIfam" id="TIGR02504">
    <property type="entry name" value="NrdJ_Z"/>
    <property type="match status" value="1"/>
</dbReference>
<organism evidence="18 19">
    <name type="scientific">Methyloceanibacter marginalis</name>
    <dbReference type="NCBI Taxonomy" id="1774971"/>
    <lineage>
        <taxon>Bacteria</taxon>
        <taxon>Pseudomonadati</taxon>
        <taxon>Pseudomonadota</taxon>
        <taxon>Alphaproteobacteria</taxon>
        <taxon>Hyphomicrobiales</taxon>
        <taxon>Hyphomicrobiaceae</taxon>
        <taxon>Methyloceanibacter</taxon>
    </lineage>
</organism>
<evidence type="ECO:0000259" key="16">
    <source>
        <dbReference type="Pfam" id="PF08471"/>
    </source>
</evidence>
<feature type="domain" description="Ribonucleotide reductase large subunit C-terminal" evidence="15">
    <location>
        <begin position="812"/>
        <end position="910"/>
    </location>
</feature>
<evidence type="ECO:0000256" key="3">
    <source>
        <dbReference type="ARBA" id="ARBA00012274"/>
    </source>
</evidence>
<dbReference type="GO" id="GO:0071897">
    <property type="term" value="P:DNA biosynthetic process"/>
    <property type="evidence" value="ECO:0007669"/>
    <property type="project" value="UniProtKB-KW"/>
</dbReference>
<dbReference type="InterPro" id="IPR024434">
    <property type="entry name" value="TSCPD_dom"/>
</dbReference>